<comment type="caution">
    <text evidence="1">The sequence shown here is derived from an EMBL/GenBank/DDBJ whole genome shotgun (WGS) entry which is preliminary data.</text>
</comment>
<dbReference type="AlphaFoldDB" id="A0A9D4N0K8"/>
<protein>
    <submittedName>
        <fullName evidence="1">Uncharacterized protein</fullName>
    </submittedName>
</protein>
<sequence>MHVEIAHSVWYKRFSPRQPGFNPRSRQHMSLVGGQHTDQPQAQKVLSGITTLQPQLKTRFCAAQDSIRTNVLNKFHEEINSPPMVAFFFNRRELFSNSSKISLKNVLTKFNEDWPINVTFRCPIPWQPFFHTNGTIFVLVQDIIRTNPLTTFHDYRTINIASKVFTTFHYSHIHVFNQP</sequence>
<evidence type="ECO:0000313" key="1">
    <source>
        <dbReference type="EMBL" id="KAH3887433.1"/>
    </source>
</evidence>
<name>A0A9D4N0K8_DREPO</name>
<dbReference type="EMBL" id="JAIWYP010000001">
    <property type="protein sequence ID" value="KAH3887433.1"/>
    <property type="molecule type" value="Genomic_DNA"/>
</dbReference>
<proteinExistence type="predicted"/>
<keyword evidence="2" id="KW-1185">Reference proteome</keyword>
<evidence type="ECO:0000313" key="2">
    <source>
        <dbReference type="Proteomes" id="UP000828390"/>
    </source>
</evidence>
<gene>
    <name evidence="1" type="ORF">DPMN_011450</name>
</gene>
<reference evidence="1" key="1">
    <citation type="journal article" date="2019" name="bioRxiv">
        <title>The Genome of the Zebra Mussel, Dreissena polymorpha: A Resource for Invasive Species Research.</title>
        <authorList>
            <person name="McCartney M.A."/>
            <person name="Auch B."/>
            <person name="Kono T."/>
            <person name="Mallez S."/>
            <person name="Zhang Y."/>
            <person name="Obille A."/>
            <person name="Becker A."/>
            <person name="Abrahante J.E."/>
            <person name="Garbe J."/>
            <person name="Badalamenti J.P."/>
            <person name="Herman A."/>
            <person name="Mangelson H."/>
            <person name="Liachko I."/>
            <person name="Sullivan S."/>
            <person name="Sone E.D."/>
            <person name="Koren S."/>
            <person name="Silverstein K.A.T."/>
            <person name="Beckman K.B."/>
            <person name="Gohl D.M."/>
        </authorList>
    </citation>
    <scope>NUCLEOTIDE SEQUENCE</scope>
    <source>
        <strain evidence="1">Duluth1</strain>
        <tissue evidence="1">Whole animal</tissue>
    </source>
</reference>
<dbReference type="Proteomes" id="UP000828390">
    <property type="component" value="Unassembled WGS sequence"/>
</dbReference>
<reference evidence="1" key="2">
    <citation type="submission" date="2020-11" db="EMBL/GenBank/DDBJ databases">
        <authorList>
            <person name="McCartney M.A."/>
            <person name="Auch B."/>
            <person name="Kono T."/>
            <person name="Mallez S."/>
            <person name="Becker A."/>
            <person name="Gohl D.M."/>
            <person name="Silverstein K.A.T."/>
            <person name="Koren S."/>
            <person name="Bechman K.B."/>
            <person name="Herman A."/>
            <person name="Abrahante J.E."/>
            <person name="Garbe J."/>
        </authorList>
    </citation>
    <scope>NUCLEOTIDE SEQUENCE</scope>
    <source>
        <strain evidence="1">Duluth1</strain>
        <tissue evidence="1">Whole animal</tissue>
    </source>
</reference>
<accession>A0A9D4N0K8</accession>
<organism evidence="1 2">
    <name type="scientific">Dreissena polymorpha</name>
    <name type="common">Zebra mussel</name>
    <name type="synonym">Mytilus polymorpha</name>
    <dbReference type="NCBI Taxonomy" id="45954"/>
    <lineage>
        <taxon>Eukaryota</taxon>
        <taxon>Metazoa</taxon>
        <taxon>Spiralia</taxon>
        <taxon>Lophotrochozoa</taxon>
        <taxon>Mollusca</taxon>
        <taxon>Bivalvia</taxon>
        <taxon>Autobranchia</taxon>
        <taxon>Heteroconchia</taxon>
        <taxon>Euheterodonta</taxon>
        <taxon>Imparidentia</taxon>
        <taxon>Neoheterodontei</taxon>
        <taxon>Myida</taxon>
        <taxon>Dreissenoidea</taxon>
        <taxon>Dreissenidae</taxon>
        <taxon>Dreissena</taxon>
    </lineage>
</organism>